<accession>A0A365H6A1</accession>
<dbReference type="AlphaFoldDB" id="A0A365H6A1"/>
<gene>
    <name evidence="1" type="ORF">DPM19_12335</name>
</gene>
<evidence type="ECO:0000313" key="2">
    <source>
        <dbReference type="Proteomes" id="UP000251891"/>
    </source>
</evidence>
<name>A0A365H6A1_9ACTN</name>
<organism evidence="1 2">
    <name type="scientific">Actinomadura craniellae</name>
    <dbReference type="NCBI Taxonomy" id="2231787"/>
    <lineage>
        <taxon>Bacteria</taxon>
        <taxon>Bacillati</taxon>
        <taxon>Actinomycetota</taxon>
        <taxon>Actinomycetes</taxon>
        <taxon>Streptosporangiales</taxon>
        <taxon>Thermomonosporaceae</taxon>
        <taxon>Actinomadura</taxon>
    </lineage>
</organism>
<proteinExistence type="predicted"/>
<comment type="caution">
    <text evidence="1">The sequence shown here is derived from an EMBL/GenBank/DDBJ whole genome shotgun (WGS) entry which is preliminary data.</text>
</comment>
<sequence length="74" mass="8172">MFRAAARFALTLVRPDLGSAHDPRRSRQVVLERLTAISVATASTHSTAFASKVSPTPSRRWPPTTPALLPFWFP</sequence>
<evidence type="ECO:0000313" key="1">
    <source>
        <dbReference type="EMBL" id="RAY14558.1"/>
    </source>
</evidence>
<reference evidence="1 2" key="1">
    <citation type="submission" date="2018-06" db="EMBL/GenBank/DDBJ databases">
        <title>Actinomadura craniellae sp. nov. isolated from marine sponge Craniella sp.</title>
        <authorList>
            <person name="Li L."/>
            <person name="Xu Q.H."/>
            <person name="Lin H.W."/>
            <person name="Lu Y.H."/>
        </authorList>
    </citation>
    <scope>NUCLEOTIDE SEQUENCE [LARGE SCALE GENOMIC DNA]</scope>
    <source>
        <strain evidence="1 2">LHW63021</strain>
    </source>
</reference>
<dbReference type="EMBL" id="QLYX01000005">
    <property type="protein sequence ID" value="RAY14558.1"/>
    <property type="molecule type" value="Genomic_DNA"/>
</dbReference>
<keyword evidence="2" id="KW-1185">Reference proteome</keyword>
<protein>
    <submittedName>
        <fullName evidence="1">Uncharacterized protein</fullName>
    </submittedName>
</protein>
<dbReference type="Proteomes" id="UP000251891">
    <property type="component" value="Unassembled WGS sequence"/>
</dbReference>